<dbReference type="Proteomes" id="UP000054624">
    <property type="component" value="Unassembled WGS sequence"/>
</dbReference>
<feature type="signal peptide" evidence="1">
    <location>
        <begin position="1"/>
        <end position="21"/>
    </location>
</feature>
<evidence type="ECO:0000313" key="3">
    <source>
        <dbReference type="Proteomes" id="UP000054624"/>
    </source>
</evidence>
<feature type="chain" id="PRO_5007622370" evidence="1">
    <location>
        <begin position="22"/>
        <end position="122"/>
    </location>
</feature>
<sequence>MKTLTFLALLAGVLAATPALAAAPHERDGMLVDDQGMTLYIFGGKGMPDAKSCEGDCARNFPPALAAPGDKPSGALTLLPAPNGEHQWAFQGKPLYRGLMDKKPGDRSGDGLNEVWHSVRVR</sequence>
<reference evidence="3" key="1">
    <citation type="submission" date="2016-01" db="EMBL/GenBank/DDBJ databases">
        <authorList>
            <person name="Peeters Charlotte."/>
        </authorList>
    </citation>
    <scope>NUCLEOTIDE SEQUENCE [LARGE SCALE GENOMIC DNA]</scope>
</reference>
<gene>
    <name evidence="2" type="ORF">AWB76_04858</name>
</gene>
<dbReference type="PANTHER" id="PTHR39335">
    <property type="entry name" value="BLL4220 PROTEIN"/>
    <property type="match status" value="1"/>
</dbReference>
<evidence type="ECO:0000256" key="1">
    <source>
        <dbReference type="SAM" id="SignalP"/>
    </source>
</evidence>
<keyword evidence="1" id="KW-0732">Signal</keyword>
<evidence type="ECO:0000313" key="2">
    <source>
        <dbReference type="EMBL" id="SAK75126.1"/>
    </source>
</evidence>
<dbReference type="RefSeq" id="WP_061162607.1">
    <property type="nucleotide sequence ID" value="NZ_FCOI02000018.1"/>
</dbReference>
<dbReference type="AlphaFoldDB" id="A0A158BZS1"/>
<keyword evidence="3" id="KW-1185">Reference proteome</keyword>
<dbReference type="EMBL" id="FCOI02000018">
    <property type="protein sequence ID" value="SAK75126.1"/>
    <property type="molecule type" value="Genomic_DNA"/>
</dbReference>
<dbReference type="GO" id="GO:0043448">
    <property type="term" value="P:alkane catabolic process"/>
    <property type="evidence" value="ECO:0007669"/>
    <property type="project" value="TreeGrafter"/>
</dbReference>
<proteinExistence type="predicted"/>
<dbReference type="InterPro" id="IPR005297">
    <property type="entry name" value="Lipoprotein_repeat"/>
</dbReference>
<dbReference type="OrthoDB" id="9800666at2"/>
<name>A0A158BZS1_9BURK</name>
<dbReference type="PANTHER" id="PTHR39335:SF1">
    <property type="entry name" value="BLL4220 PROTEIN"/>
    <property type="match status" value="1"/>
</dbReference>
<dbReference type="Pfam" id="PF03640">
    <property type="entry name" value="Lipoprotein_15"/>
    <property type="match status" value="1"/>
</dbReference>
<protein>
    <submittedName>
        <fullName evidence="2">Lipoprotein</fullName>
    </submittedName>
</protein>
<organism evidence="2 3">
    <name type="scientific">Caballeronia temeraria</name>
    <dbReference type="NCBI Taxonomy" id="1777137"/>
    <lineage>
        <taxon>Bacteria</taxon>
        <taxon>Pseudomonadati</taxon>
        <taxon>Pseudomonadota</taxon>
        <taxon>Betaproteobacteria</taxon>
        <taxon>Burkholderiales</taxon>
        <taxon>Burkholderiaceae</taxon>
        <taxon>Caballeronia</taxon>
    </lineage>
</organism>
<dbReference type="STRING" id="1777137.AWB76_04858"/>
<keyword evidence="2" id="KW-0449">Lipoprotein</keyword>
<accession>A0A158BZS1</accession>